<dbReference type="Pfam" id="PF03466">
    <property type="entry name" value="LysR_substrate"/>
    <property type="match status" value="1"/>
</dbReference>
<dbReference type="Gene3D" id="3.40.190.290">
    <property type="match status" value="1"/>
</dbReference>
<dbReference type="Pfam" id="PF00126">
    <property type="entry name" value="HTH_1"/>
    <property type="match status" value="1"/>
</dbReference>
<evidence type="ECO:0000313" key="7">
    <source>
        <dbReference type="Proteomes" id="UP000011134"/>
    </source>
</evidence>
<dbReference type="InterPro" id="IPR036390">
    <property type="entry name" value="WH_DNA-bd_sf"/>
</dbReference>
<keyword evidence="3" id="KW-0238">DNA-binding</keyword>
<evidence type="ECO:0000256" key="4">
    <source>
        <dbReference type="ARBA" id="ARBA00023163"/>
    </source>
</evidence>
<evidence type="ECO:0000256" key="1">
    <source>
        <dbReference type="ARBA" id="ARBA00009437"/>
    </source>
</evidence>
<dbReference type="PANTHER" id="PTHR30126:SF88">
    <property type="entry name" value="TRANSCRIPTIONAL REGULATOR-RELATED"/>
    <property type="match status" value="1"/>
</dbReference>
<keyword evidence="7" id="KW-1185">Reference proteome</keyword>
<dbReference type="PATRIC" id="fig|1056511.3.peg.122"/>
<sequence>MRLRTTLDQWLTLQEVDRSGSIQAAATRLNKSHTTLIYAIKKLEEQLDVSLVEVKGRRAVLTDDGKSLLRRASSMLEQAQELEVLSAQLSKGIESEITVSVDHLCCREWVYGPLAEFFSENKSTSVQVVETSLSGTTDAVLSEKSDIAIINFPITNYPAEAFGVVTMVPVVAEHHPLAGKDNLCLADLITETQIVIRDLGSQVTDDEANAGWLKSQQRLTVDNFDHAWRAVRAGLGFCRLPEHMLDAMHSNNLVRLSIEGANRYQVPVHITLPKGPKTGPAARKLYELLISEAGRRMTESSVENNMS</sequence>
<dbReference type="GO" id="GO:0000976">
    <property type="term" value="F:transcription cis-regulatory region binding"/>
    <property type="evidence" value="ECO:0007669"/>
    <property type="project" value="TreeGrafter"/>
</dbReference>
<reference evidence="6 7" key="1">
    <citation type="submission" date="2012-12" db="EMBL/GenBank/DDBJ databases">
        <title>Genome Assembly of Photobacterium sp. AK15.</title>
        <authorList>
            <person name="Khatri I."/>
            <person name="Vaidya B."/>
            <person name="Srinivas T.N.R."/>
            <person name="Subramanian S."/>
            <person name="Pinnaka A."/>
        </authorList>
    </citation>
    <scope>NUCLEOTIDE SEQUENCE [LARGE SCALE GENOMIC DNA]</scope>
    <source>
        <strain evidence="6 7">AK15</strain>
    </source>
</reference>
<protein>
    <submittedName>
        <fullName evidence="6">Transcriptional regulator, LysR family</fullName>
    </submittedName>
</protein>
<name>L8JK05_9GAMM</name>
<dbReference type="SUPFAM" id="SSF46785">
    <property type="entry name" value="Winged helix' DNA-binding domain"/>
    <property type="match status" value="1"/>
</dbReference>
<proteinExistence type="inferred from homology"/>
<dbReference type="PROSITE" id="PS50931">
    <property type="entry name" value="HTH_LYSR"/>
    <property type="match status" value="1"/>
</dbReference>
<dbReference type="PANTHER" id="PTHR30126">
    <property type="entry name" value="HTH-TYPE TRANSCRIPTIONAL REGULATOR"/>
    <property type="match status" value="1"/>
</dbReference>
<dbReference type="SUPFAM" id="SSF53850">
    <property type="entry name" value="Periplasmic binding protein-like II"/>
    <property type="match status" value="1"/>
</dbReference>
<dbReference type="CDD" id="cd05466">
    <property type="entry name" value="PBP2_LTTR_substrate"/>
    <property type="match status" value="1"/>
</dbReference>
<dbReference type="OrthoDB" id="6988449at2"/>
<dbReference type="AlphaFoldDB" id="L8JK05"/>
<evidence type="ECO:0000256" key="3">
    <source>
        <dbReference type="ARBA" id="ARBA00023125"/>
    </source>
</evidence>
<evidence type="ECO:0000256" key="2">
    <source>
        <dbReference type="ARBA" id="ARBA00023015"/>
    </source>
</evidence>
<dbReference type="InterPro" id="IPR000847">
    <property type="entry name" value="LysR_HTH_N"/>
</dbReference>
<dbReference type="InterPro" id="IPR005119">
    <property type="entry name" value="LysR_subst-bd"/>
</dbReference>
<organism evidence="6 7">
    <name type="scientific">Photobacterium marinum</name>
    <dbReference type="NCBI Taxonomy" id="1056511"/>
    <lineage>
        <taxon>Bacteria</taxon>
        <taxon>Pseudomonadati</taxon>
        <taxon>Pseudomonadota</taxon>
        <taxon>Gammaproteobacteria</taxon>
        <taxon>Vibrionales</taxon>
        <taxon>Vibrionaceae</taxon>
        <taxon>Photobacterium</taxon>
    </lineage>
</organism>
<dbReference type="InterPro" id="IPR036388">
    <property type="entry name" value="WH-like_DNA-bd_sf"/>
</dbReference>
<accession>L8JK05</accession>
<gene>
    <name evidence="6" type="ORF">C942_00121</name>
</gene>
<dbReference type="GO" id="GO:0003700">
    <property type="term" value="F:DNA-binding transcription factor activity"/>
    <property type="evidence" value="ECO:0007669"/>
    <property type="project" value="InterPro"/>
</dbReference>
<keyword evidence="2" id="KW-0805">Transcription regulation</keyword>
<evidence type="ECO:0000259" key="5">
    <source>
        <dbReference type="PROSITE" id="PS50931"/>
    </source>
</evidence>
<dbReference type="EMBL" id="AMZO01000001">
    <property type="protein sequence ID" value="ELR67814.1"/>
    <property type="molecule type" value="Genomic_DNA"/>
</dbReference>
<keyword evidence="4" id="KW-0804">Transcription</keyword>
<feature type="domain" description="HTH lysR-type" evidence="5">
    <location>
        <begin position="5"/>
        <end position="62"/>
    </location>
</feature>
<evidence type="ECO:0000313" key="6">
    <source>
        <dbReference type="EMBL" id="ELR67814.1"/>
    </source>
</evidence>
<comment type="similarity">
    <text evidence="1">Belongs to the LysR transcriptional regulatory family.</text>
</comment>
<dbReference type="RefSeq" id="WP_007461279.1">
    <property type="nucleotide sequence ID" value="NZ_AMZO01000001.1"/>
</dbReference>
<dbReference type="Proteomes" id="UP000011134">
    <property type="component" value="Unassembled WGS sequence"/>
</dbReference>
<dbReference type="Gene3D" id="1.10.10.10">
    <property type="entry name" value="Winged helix-like DNA-binding domain superfamily/Winged helix DNA-binding domain"/>
    <property type="match status" value="1"/>
</dbReference>
<comment type="caution">
    <text evidence="6">The sequence shown here is derived from an EMBL/GenBank/DDBJ whole genome shotgun (WGS) entry which is preliminary data.</text>
</comment>